<evidence type="ECO:0000313" key="2">
    <source>
        <dbReference type="Proteomes" id="UP001152798"/>
    </source>
</evidence>
<accession>A0A9P0E4Y9</accession>
<proteinExistence type="predicted"/>
<keyword evidence="2" id="KW-1185">Reference proteome</keyword>
<evidence type="ECO:0000313" key="1">
    <source>
        <dbReference type="EMBL" id="CAH1390965.1"/>
    </source>
</evidence>
<reference evidence="1" key="1">
    <citation type="submission" date="2022-01" db="EMBL/GenBank/DDBJ databases">
        <authorList>
            <person name="King R."/>
        </authorList>
    </citation>
    <scope>NUCLEOTIDE SEQUENCE</scope>
</reference>
<organism evidence="1 2">
    <name type="scientific">Nezara viridula</name>
    <name type="common">Southern green stink bug</name>
    <name type="synonym">Cimex viridulus</name>
    <dbReference type="NCBI Taxonomy" id="85310"/>
    <lineage>
        <taxon>Eukaryota</taxon>
        <taxon>Metazoa</taxon>
        <taxon>Ecdysozoa</taxon>
        <taxon>Arthropoda</taxon>
        <taxon>Hexapoda</taxon>
        <taxon>Insecta</taxon>
        <taxon>Pterygota</taxon>
        <taxon>Neoptera</taxon>
        <taxon>Paraneoptera</taxon>
        <taxon>Hemiptera</taxon>
        <taxon>Heteroptera</taxon>
        <taxon>Panheteroptera</taxon>
        <taxon>Pentatomomorpha</taxon>
        <taxon>Pentatomoidea</taxon>
        <taxon>Pentatomidae</taxon>
        <taxon>Pentatominae</taxon>
        <taxon>Nezara</taxon>
    </lineage>
</organism>
<name>A0A9P0E4Y9_NEZVI</name>
<dbReference type="AlphaFoldDB" id="A0A9P0E4Y9"/>
<dbReference type="EMBL" id="OV725077">
    <property type="protein sequence ID" value="CAH1390965.1"/>
    <property type="molecule type" value="Genomic_DNA"/>
</dbReference>
<gene>
    <name evidence="1" type="ORF">NEZAVI_LOCUS2069</name>
</gene>
<protein>
    <submittedName>
        <fullName evidence="1">Uncharacterized protein</fullName>
    </submittedName>
</protein>
<sequence length="137" mass="15453">MKQTELRGRYREAAGRRKRFVRADRYLAVPRPSPLVPSSPRPVSAADMAELKYKGTRLQGAAENLNPLAGLKYSHESGVYTAQLRPPVNFTTCPYKLLTVTLRQKALSQSSPACKRYKKGLNQASKGSEWNMGLWWQ</sequence>
<dbReference type="Proteomes" id="UP001152798">
    <property type="component" value="Chromosome 1"/>
</dbReference>